<dbReference type="InterPro" id="IPR034907">
    <property type="entry name" value="NDK-like_dom"/>
</dbReference>
<protein>
    <recommendedName>
        <fullName evidence="4">Nucleoside diphosphate kinase</fullName>
        <ecNumber evidence="3">2.7.4.6</ecNumber>
    </recommendedName>
</protein>
<proteinExistence type="inferred from homology"/>
<evidence type="ECO:0000256" key="6">
    <source>
        <dbReference type="ARBA" id="ARBA00022723"/>
    </source>
</evidence>
<dbReference type="PANTHER" id="PTHR11349">
    <property type="entry name" value="NUCLEOSIDE DIPHOSPHATE KINASE"/>
    <property type="match status" value="1"/>
</dbReference>
<dbReference type="InterPro" id="IPR001564">
    <property type="entry name" value="Nucleoside_diP_kinase"/>
</dbReference>
<gene>
    <name evidence="13" type="ORF">LCGC14_0335360</name>
</gene>
<name>A0A0F9TY75_9ZZZZ</name>
<dbReference type="SUPFAM" id="SSF54919">
    <property type="entry name" value="Nucleoside diphosphate kinase, NDK"/>
    <property type="match status" value="1"/>
</dbReference>
<dbReference type="HAMAP" id="MF_00451">
    <property type="entry name" value="NDP_kinase"/>
    <property type="match status" value="1"/>
</dbReference>
<reference evidence="13" key="1">
    <citation type="journal article" date="2015" name="Nature">
        <title>Complex archaea that bridge the gap between prokaryotes and eukaryotes.</title>
        <authorList>
            <person name="Spang A."/>
            <person name="Saw J.H."/>
            <person name="Jorgensen S.L."/>
            <person name="Zaremba-Niedzwiedzka K."/>
            <person name="Martijn J."/>
            <person name="Lind A.E."/>
            <person name="van Eijk R."/>
            <person name="Schleper C."/>
            <person name="Guy L."/>
            <person name="Ettema T.J."/>
        </authorList>
    </citation>
    <scope>NUCLEOTIDE SEQUENCE</scope>
</reference>
<dbReference type="FunFam" id="3.30.70.141:FF:000003">
    <property type="entry name" value="Nucleoside diphosphate kinase"/>
    <property type="match status" value="1"/>
</dbReference>
<keyword evidence="10" id="KW-0460">Magnesium</keyword>
<evidence type="ECO:0000259" key="12">
    <source>
        <dbReference type="SMART" id="SM00562"/>
    </source>
</evidence>
<evidence type="ECO:0000256" key="7">
    <source>
        <dbReference type="ARBA" id="ARBA00022741"/>
    </source>
</evidence>
<evidence type="ECO:0000256" key="5">
    <source>
        <dbReference type="ARBA" id="ARBA00022679"/>
    </source>
</evidence>
<dbReference type="Pfam" id="PF00334">
    <property type="entry name" value="NDK"/>
    <property type="match status" value="1"/>
</dbReference>
<keyword evidence="11" id="KW-0546">Nucleotide metabolism</keyword>
<evidence type="ECO:0000256" key="11">
    <source>
        <dbReference type="ARBA" id="ARBA00023080"/>
    </source>
</evidence>
<evidence type="ECO:0000256" key="1">
    <source>
        <dbReference type="ARBA" id="ARBA00001946"/>
    </source>
</evidence>
<dbReference type="GO" id="GO:0046872">
    <property type="term" value="F:metal ion binding"/>
    <property type="evidence" value="ECO:0007669"/>
    <property type="project" value="UniProtKB-KW"/>
</dbReference>
<keyword evidence="6" id="KW-0479">Metal-binding</keyword>
<dbReference type="NCBIfam" id="NF001908">
    <property type="entry name" value="PRK00668.1"/>
    <property type="match status" value="1"/>
</dbReference>
<evidence type="ECO:0000256" key="9">
    <source>
        <dbReference type="ARBA" id="ARBA00022840"/>
    </source>
</evidence>
<dbReference type="GO" id="GO:0006241">
    <property type="term" value="P:CTP biosynthetic process"/>
    <property type="evidence" value="ECO:0007669"/>
    <property type="project" value="InterPro"/>
</dbReference>
<evidence type="ECO:0000256" key="4">
    <source>
        <dbReference type="ARBA" id="ARBA00017632"/>
    </source>
</evidence>
<dbReference type="GO" id="GO:0006183">
    <property type="term" value="P:GTP biosynthetic process"/>
    <property type="evidence" value="ECO:0007669"/>
    <property type="project" value="InterPro"/>
</dbReference>
<evidence type="ECO:0000256" key="10">
    <source>
        <dbReference type="ARBA" id="ARBA00022842"/>
    </source>
</evidence>
<dbReference type="GO" id="GO:0005524">
    <property type="term" value="F:ATP binding"/>
    <property type="evidence" value="ECO:0007669"/>
    <property type="project" value="UniProtKB-KW"/>
</dbReference>
<dbReference type="Gene3D" id="3.30.70.141">
    <property type="entry name" value="Nucleoside diphosphate kinase-like domain"/>
    <property type="match status" value="1"/>
</dbReference>
<comment type="similarity">
    <text evidence="2">Belongs to the NDK family.</text>
</comment>
<dbReference type="CDD" id="cd04413">
    <property type="entry name" value="NDPk_I"/>
    <property type="match status" value="1"/>
</dbReference>
<dbReference type="AlphaFoldDB" id="A0A0F9TY75"/>
<sequence length="155" mass="17016">MTPSNVQQTLVVLKPDTVQRRLIGRIVDRFERKGFKITALKFVQLSQDQAERMYAVHEGKEFYERLMRFVLSGPVVAMVLAGPDAVEVVRGMMGPTDSGQAQPGTVRGDFGMGQPMNLVHGSDSADSAANEIAVFFEPGEIVEYTLDTDAWTHGG</sequence>
<dbReference type="PRINTS" id="PR01243">
    <property type="entry name" value="NUCDPKINASE"/>
</dbReference>
<keyword evidence="8" id="KW-0418">Kinase</keyword>
<dbReference type="InterPro" id="IPR036850">
    <property type="entry name" value="NDK-like_dom_sf"/>
</dbReference>
<feature type="domain" description="Nucleoside diphosphate kinase-like" evidence="12">
    <location>
        <begin position="6"/>
        <end position="143"/>
    </location>
</feature>
<comment type="cofactor">
    <cofactor evidence="1">
        <name>Mg(2+)</name>
        <dbReference type="ChEBI" id="CHEBI:18420"/>
    </cofactor>
</comment>
<evidence type="ECO:0000256" key="2">
    <source>
        <dbReference type="ARBA" id="ARBA00008142"/>
    </source>
</evidence>
<dbReference type="EMBL" id="LAZR01000240">
    <property type="protein sequence ID" value="KKN79907.1"/>
    <property type="molecule type" value="Genomic_DNA"/>
</dbReference>
<evidence type="ECO:0000313" key="13">
    <source>
        <dbReference type="EMBL" id="KKN79907.1"/>
    </source>
</evidence>
<dbReference type="EC" id="2.7.4.6" evidence="3"/>
<comment type="caution">
    <text evidence="13">The sequence shown here is derived from an EMBL/GenBank/DDBJ whole genome shotgun (WGS) entry which is preliminary data.</text>
</comment>
<dbReference type="SMART" id="SM00562">
    <property type="entry name" value="NDK"/>
    <property type="match status" value="1"/>
</dbReference>
<organism evidence="13">
    <name type="scientific">marine sediment metagenome</name>
    <dbReference type="NCBI Taxonomy" id="412755"/>
    <lineage>
        <taxon>unclassified sequences</taxon>
        <taxon>metagenomes</taxon>
        <taxon>ecological metagenomes</taxon>
    </lineage>
</organism>
<dbReference type="GO" id="GO:0006228">
    <property type="term" value="P:UTP biosynthetic process"/>
    <property type="evidence" value="ECO:0007669"/>
    <property type="project" value="InterPro"/>
</dbReference>
<accession>A0A0F9TY75</accession>
<evidence type="ECO:0000256" key="8">
    <source>
        <dbReference type="ARBA" id="ARBA00022777"/>
    </source>
</evidence>
<keyword evidence="5" id="KW-0808">Transferase</keyword>
<keyword evidence="9" id="KW-0067">ATP-binding</keyword>
<evidence type="ECO:0000256" key="3">
    <source>
        <dbReference type="ARBA" id="ARBA00012966"/>
    </source>
</evidence>
<dbReference type="GO" id="GO:0004550">
    <property type="term" value="F:nucleoside diphosphate kinase activity"/>
    <property type="evidence" value="ECO:0007669"/>
    <property type="project" value="UniProtKB-EC"/>
</dbReference>
<dbReference type="PROSITE" id="PS51374">
    <property type="entry name" value="NDPK_LIKE"/>
    <property type="match status" value="1"/>
</dbReference>
<keyword evidence="7" id="KW-0547">Nucleotide-binding</keyword>